<dbReference type="InterPro" id="IPR050131">
    <property type="entry name" value="Peptidase_S8_subtilisin-like"/>
</dbReference>
<keyword evidence="4" id="KW-0720">Serine protease</keyword>
<dbReference type="PROSITE" id="PS51892">
    <property type="entry name" value="SUBTILASE"/>
    <property type="match status" value="1"/>
</dbReference>
<dbReference type="Pfam" id="PF00082">
    <property type="entry name" value="Peptidase_S8"/>
    <property type="match status" value="1"/>
</dbReference>
<evidence type="ECO:0000256" key="6">
    <source>
        <dbReference type="SAM" id="Phobius"/>
    </source>
</evidence>
<evidence type="ECO:0000256" key="3">
    <source>
        <dbReference type="ARBA" id="ARBA00022801"/>
    </source>
</evidence>
<evidence type="ECO:0000256" key="4">
    <source>
        <dbReference type="ARBA" id="ARBA00022825"/>
    </source>
</evidence>
<dbReference type="EMBL" id="JAQGLA010000035">
    <property type="protein sequence ID" value="MDA3627889.1"/>
    <property type="molecule type" value="Genomic_DNA"/>
</dbReference>
<dbReference type="PRINTS" id="PR00723">
    <property type="entry name" value="SUBTILISIN"/>
</dbReference>
<accession>A0ABT4V1Q9</accession>
<comment type="caution">
    <text evidence="9">The sequence shown here is derived from an EMBL/GenBank/DDBJ whole genome shotgun (WGS) entry which is preliminary data.</text>
</comment>
<feature type="domain" description="Peptidase S8/S53" evidence="8">
    <location>
        <begin position="70"/>
        <end position="300"/>
    </location>
</feature>
<dbReference type="PANTHER" id="PTHR43806:SF11">
    <property type="entry name" value="CEREVISIN-RELATED"/>
    <property type="match status" value="1"/>
</dbReference>
<name>A0ABT4V1Q9_9PSEU</name>
<feature type="signal peptide" evidence="7">
    <location>
        <begin position="1"/>
        <end position="24"/>
    </location>
</feature>
<evidence type="ECO:0000256" key="7">
    <source>
        <dbReference type="SAM" id="SignalP"/>
    </source>
</evidence>
<dbReference type="InterPro" id="IPR000209">
    <property type="entry name" value="Peptidase_S8/S53_dom"/>
</dbReference>
<keyword evidence="3" id="KW-0378">Hydrolase</keyword>
<evidence type="ECO:0000313" key="10">
    <source>
        <dbReference type="Proteomes" id="UP001210380"/>
    </source>
</evidence>
<keyword evidence="6" id="KW-1133">Transmembrane helix</keyword>
<keyword evidence="2" id="KW-0645">Protease</keyword>
<keyword evidence="7" id="KW-0732">Signal</keyword>
<dbReference type="SUPFAM" id="SSF52743">
    <property type="entry name" value="Subtilisin-like"/>
    <property type="match status" value="1"/>
</dbReference>
<keyword evidence="6" id="KW-0472">Membrane</keyword>
<feature type="chain" id="PRO_5047216127" evidence="7">
    <location>
        <begin position="25"/>
        <end position="381"/>
    </location>
</feature>
<evidence type="ECO:0000256" key="1">
    <source>
        <dbReference type="ARBA" id="ARBA00011073"/>
    </source>
</evidence>
<dbReference type="Gene3D" id="3.40.50.200">
    <property type="entry name" value="Peptidase S8/S53 domain"/>
    <property type="match status" value="1"/>
</dbReference>
<feature type="transmembrane region" description="Helical" evidence="6">
    <location>
        <begin position="348"/>
        <end position="369"/>
    </location>
</feature>
<evidence type="ECO:0000259" key="8">
    <source>
        <dbReference type="Pfam" id="PF00082"/>
    </source>
</evidence>
<protein>
    <submittedName>
        <fullName evidence="9">S8 family serine peptidase</fullName>
    </submittedName>
</protein>
<dbReference type="PANTHER" id="PTHR43806">
    <property type="entry name" value="PEPTIDASE S8"/>
    <property type="match status" value="1"/>
</dbReference>
<comment type="caution">
    <text evidence="5">Lacks conserved residue(s) required for the propagation of feature annotation.</text>
</comment>
<dbReference type="InterPro" id="IPR015500">
    <property type="entry name" value="Peptidase_S8_subtilisin-rel"/>
</dbReference>
<evidence type="ECO:0000256" key="2">
    <source>
        <dbReference type="ARBA" id="ARBA00022670"/>
    </source>
</evidence>
<dbReference type="InterPro" id="IPR036852">
    <property type="entry name" value="Peptidase_S8/S53_dom_sf"/>
</dbReference>
<keyword evidence="6" id="KW-0812">Transmembrane</keyword>
<comment type="similarity">
    <text evidence="1 5">Belongs to the peptidase S8 family.</text>
</comment>
<keyword evidence="10" id="KW-1185">Reference proteome</keyword>
<organism evidence="9 10">
    <name type="scientific">Saccharopolyspora oryzae</name>
    <dbReference type="NCBI Taxonomy" id="2997343"/>
    <lineage>
        <taxon>Bacteria</taxon>
        <taxon>Bacillati</taxon>
        <taxon>Actinomycetota</taxon>
        <taxon>Actinomycetes</taxon>
        <taxon>Pseudonocardiales</taxon>
        <taxon>Pseudonocardiaceae</taxon>
        <taxon>Saccharopolyspora</taxon>
    </lineage>
</organism>
<proteinExistence type="inferred from homology"/>
<dbReference type="Proteomes" id="UP001210380">
    <property type="component" value="Unassembled WGS sequence"/>
</dbReference>
<evidence type="ECO:0000256" key="5">
    <source>
        <dbReference type="PROSITE-ProRule" id="PRU01240"/>
    </source>
</evidence>
<reference evidence="9 10" key="1">
    <citation type="submission" date="2022-11" db="EMBL/GenBank/DDBJ databases">
        <title>Draft genome sequence of Saccharopolyspora sp. WRP15-2 isolated from rhizosphere soils of wild rice in Thailand.</title>
        <authorList>
            <person name="Duangmal K."/>
            <person name="Kammanee S."/>
            <person name="Muangham S."/>
        </authorList>
    </citation>
    <scope>NUCLEOTIDE SEQUENCE [LARGE SCALE GENOMIC DNA]</scope>
    <source>
        <strain evidence="9 10">WRP15-2</strain>
    </source>
</reference>
<sequence length="381" mass="36775">MRNGALVLTTLVAASALSAPAAVAAPELPAIPQALSSYDGCRSASTVDTAEKPWAQAQLQPERAWQHGNGTGVTVAVVGSGVDATSSALAGRVDGSGPDCVGYGTFVAGIIAAAPHPGGGFAGVAPGARILAVKATDQRGNATADGLANGIRTAVAGGARVISVAAASTEPSDALAAAVRDAAAAGALVVAPASTGDGDKAVQAFPAAYPEALSVAATAPDGSPTRSAQPQIKVDVAAPGAAMTGVGPGGNGLFISGGDAVAAAQVSGTAALALSYRPHLTTEDLARRLRDTAYPPPGGAPHSFLGSGVVDPATAVTAELPAAAGKPPTIPAAVHMPPATDPTPSTTAAILATAAALVIGAAAALAVVIPRGRNRRWRAAP</sequence>
<evidence type="ECO:0000313" key="9">
    <source>
        <dbReference type="EMBL" id="MDA3627889.1"/>
    </source>
</evidence>
<gene>
    <name evidence="9" type="ORF">OU415_20820</name>
</gene>
<dbReference type="RefSeq" id="WP_270950590.1">
    <property type="nucleotide sequence ID" value="NZ_JAQGLA010000035.1"/>
</dbReference>